<dbReference type="EMBL" id="CAJVQB010016152">
    <property type="protein sequence ID" value="CAG8778588.1"/>
    <property type="molecule type" value="Genomic_DNA"/>
</dbReference>
<accession>A0ABN7VJ52</accession>
<protein>
    <submittedName>
        <fullName evidence="2">44998_t:CDS:1</fullName>
    </submittedName>
</protein>
<keyword evidence="3" id="KW-1185">Reference proteome</keyword>
<feature type="region of interest" description="Disordered" evidence="1">
    <location>
        <begin position="24"/>
        <end position="43"/>
    </location>
</feature>
<evidence type="ECO:0000313" key="2">
    <source>
        <dbReference type="EMBL" id="CAG8778588.1"/>
    </source>
</evidence>
<evidence type="ECO:0000313" key="3">
    <source>
        <dbReference type="Proteomes" id="UP000789901"/>
    </source>
</evidence>
<gene>
    <name evidence="2" type="ORF">GMARGA_LOCUS19394</name>
</gene>
<reference evidence="2 3" key="1">
    <citation type="submission" date="2021-06" db="EMBL/GenBank/DDBJ databases">
        <authorList>
            <person name="Kallberg Y."/>
            <person name="Tangrot J."/>
            <person name="Rosling A."/>
        </authorList>
    </citation>
    <scope>NUCLEOTIDE SEQUENCE [LARGE SCALE GENOMIC DNA]</scope>
    <source>
        <strain evidence="2 3">120-4 pot B 10/14</strain>
    </source>
</reference>
<dbReference type="Proteomes" id="UP000789901">
    <property type="component" value="Unassembled WGS sequence"/>
</dbReference>
<name>A0ABN7VJ52_GIGMA</name>
<organism evidence="2 3">
    <name type="scientific">Gigaspora margarita</name>
    <dbReference type="NCBI Taxonomy" id="4874"/>
    <lineage>
        <taxon>Eukaryota</taxon>
        <taxon>Fungi</taxon>
        <taxon>Fungi incertae sedis</taxon>
        <taxon>Mucoromycota</taxon>
        <taxon>Glomeromycotina</taxon>
        <taxon>Glomeromycetes</taxon>
        <taxon>Diversisporales</taxon>
        <taxon>Gigasporaceae</taxon>
        <taxon>Gigaspora</taxon>
    </lineage>
</organism>
<feature type="non-terminal residue" evidence="2">
    <location>
        <position position="86"/>
    </location>
</feature>
<sequence length="86" mass="9922">MSCKDQSRRSIKASTIIFEDIHPVDLRNSNNKGSSNKEENLKQEKAELNLKTVLEDLANTNLKVIKNWIPEITEPEPQFKNLKDDK</sequence>
<comment type="caution">
    <text evidence="2">The sequence shown here is derived from an EMBL/GenBank/DDBJ whole genome shotgun (WGS) entry which is preliminary data.</text>
</comment>
<proteinExistence type="predicted"/>
<evidence type="ECO:0000256" key="1">
    <source>
        <dbReference type="SAM" id="MobiDB-lite"/>
    </source>
</evidence>